<sequence>TVILDIKHSINYDNTAKAIASSVLFRAKGEKGKLFYKDEIFVNNIYSKGIERVLTEVCKLNKVSDSEIIRKISLFHKRILESGIF</sequence>
<name>X1LL18_9ZZZZ</name>
<reference evidence="1" key="1">
    <citation type="journal article" date="2014" name="Front. Microbiol.">
        <title>High frequency of phylogenetically diverse reductive dehalogenase-homologous genes in deep subseafloor sedimentary metagenomes.</title>
        <authorList>
            <person name="Kawai M."/>
            <person name="Futagami T."/>
            <person name="Toyoda A."/>
            <person name="Takaki Y."/>
            <person name="Nishi S."/>
            <person name="Hori S."/>
            <person name="Arai W."/>
            <person name="Tsubouchi T."/>
            <person name="Morono Y."/>
            <person name="Uchiyama I."/>
            <person name="Ito T."/>
            <person name="Fujiyama A."/>
            <person name="Inagaki F."/>
            <person name="Takami H."/>
        </authorList>
    </citation>
    <scope>NUCLEOTIDE SEQUENCE</scope>
    <source>
        <strain evidence="1">Expedition CK06-06</strain>
    </source>
</reference>
<protein>
    <submittedName>
        <fullName evidence="1">Uncharacterized protein</fullName>
    </submittedName>
</protein>
<gene>
    <name evidence="1" type="ORF">S06H3_16799</name>
</gene>
<feature type="non-terminal residue" evidence="1">
    <location>
        <position position="1"/>
    </location>
</feature>
<dbReference type="InterPro" id="IPR013328">
    <property type="entry name" value="6PGD_dom2"/>
</dbReference>
<dbReference type="EMBL" id="BARV01008344">
    <property type="protein sequence ID" value="GAI03090.1"/>
    <property type="molecule type" value="Genomic_DNA"/>
</dbReference>
<proteinExistence type="predicted"/>
<dbReference type="AlphaFoldDB" id="X1LL18"/>
<dbReference type="Gene3D" id="1.10.1040.10">
    <property type="entry name" value="N-(1-d-carboxylethyl)-l-norvaline Dehydrogenase, domain 2"/>
    <property type="match status" value="1"/>
</dbReference>
<evidence type="ECO:0000313" key="1">
    <source>
        <dbReference type="EMBL" id="GAI03090.1"/>
    </source>
</evidence>
<accession>X1LL18</accession>
<comment type="caution">
    <text evidence="1">The sequence shown here is derived from an EMBL/GenBank/DDBJ whole genome shotgun (WGS) entry which is preliminary data.</text>
</comment>
<organism evidence="1">
    <name type="scientific">marine sediment metagenome</name>
    <dbReference type="NCBI Taxonomy" id="412755"/>
    <lineage>
        <taxon>unclassified sequences</taxon>
        <taxon>metagenomes</taxon>
        <taxon>ecological metagenomes</taxon>
    </lineage>
</organism>